<protein>
    <submittedName>
        <fullName evidence="1">Uncharacterized protein</fullName>
    </submittedName>
</protein>
<dbReference type="EMBL" id="CP005957">
    <property type="protein sequence ID" value="AGL62611.1"/>
    <property type="molecule type" value="Genomic_DNA"/>
</dbReference>
<dbReference type="AlphaFoldDB" id="R4PZC6"/>
<dbReference type="KEGG" id="saal:L336_0911"/>
<sequence>MSLVRNIYFFFSSYANEHERSVGQFFGTLTEHNNQAQTRARLKSLLQRDIAALNLWTEYAYKGYRYLKKSKRRELYANLDLIAADFERFRQAHPGSSLLAHHTIASVSQSKADPERLNIIQQLLDYFSPERGLYVYQASSSFGRLLQNPSKDTLVGDCNQIVTLYIYLYSRYFDVSDLQVRLFPGHVALHYGGIDIEATNGTVTNYQHTKEARLLPVEEIVSVNLLDTSDLYLTTHEVSPKEFLQAARFSHLLSHERHLTQHNLEAAYSSLITMLMKRERFMPALEYAKQSRDIHLRGVVGNNGAIYYMRHNDFKSARRFAEFAPKRSELVKESYISEGTYHYNAHRYQAAIDAFKHAGSEPMIRRCYEALFFAEQSKLGTHLDTKTIARHSKTIHHMSQYAKKSANSQLIAQANNLKKYL</sequence>
<dbReference type="OrthoDB" id="9818938at2"/>
<proteinExistence type="predicted"/>
<gene>
    <name evidence="1" type="ORF">L336_0911</name>
</gene>
<keyword evidence="2" id="KW-1185">Reference proteome</keyword>
<dbReference type="Proteomes" id="UP000013893">
    <property type="component" value="Chromosome"/>
</dbReference>
<reference evidence="1 2" key="1">
    <citation type="journal article" date="2013" name="Nat. Biotechnol.">
        <title>Genome sequences of rare, uncultured bacteria obtained by differential coverage binning of multiple metagenomes.</title>
        <authorList>
            <person name="Albertsen M."/>
            <person name="Hugenholtz P."/>
            <person name="Skarshewski A."/>
            <person name="Nielsen K.L."/>
            <person name="Tyson G.W."/>
            <person name="Nielsen P.H."/>
        </authorList>
    </citation>
    <scope>NUCLEOTIDE SEQUENCE [LARGE SCALE GENOMIC DNA]</scope>
    <source>
        <strain evidence="1">TM71</strain>
    </source>
</reference>
<accession>R4PZC6</accession>
<name>R4PZC6_9BACT</name>
<dbReference type="RefSeq" id="WP_015642061.1">
    <property type="nucleotide sequence ID" value="NC_021219.1"/>
</dbReference>
<evidence type="ECO:0000313" key="1">
    <source>
        <dbReference type="EMBL" id="AGL62611.1"/>
    </source>
</evidence>
<evidence type="ECO:0000313" key="2">
    <source>
        <dbReference type="Proteomes" id="UP000013893"/>
    </source>
</evidence>
<organism evidence="1 2">
    <name type="scientific">Candidatus Saccharimonas aalborgensis</name>
    <dbReference type="NCBI Taxonomy" id="1332188"/>
    <lineage>
        <taxon>Bacteria</taxon>
        <taxon>Candidatus Saccharimonadota</taxon>
        <taxon>Candidatus Saccharimonadia</taxon>
        <taxon>Candidatus Saccharimonadales</taxon>
        <taxon>Candidatus Saccharimonadaceae</taxon>
        <taxon>Candidatus Saccharimonas</taxon>
    </lineage>
</organism>
<dbReference type="HOGENOM" id="CLU_651650_0_0_0"/>
<dbReference type="STRING" id="1332188.L336_0911"/>